<dbReference type="AlphaFoldDB" id="A0ABD5SV87"/>
<dbReference type="Proteomes" id="UP001596383">
    <property type="component" value="Unassembled WGS sequence"/>
</dbReference>
<dbReference type="Gene3D" id="3.30.310.280">
    <property type="match status" value="1"/>
</dbReference>
<accession>A0ABD5SV87</accession>
<evidence type="ECO:0000259" key="3">
    <source>
        <dbReference type="Pfam" id="PF04183"/>
    </source>
</evidence>
<comment type="pathway">
    <text evidence="1">Siderophore biosynthesis.</text>
</comment>
<gene>
    <name evidence="5" type="ORF">ACFQE6_19810</name>
</gene>
<keyword evidence="6" id="KW-1185">Reference proteome</keyword>
<evidence type="ECO:0000259" key="4">
    <source>
        <dbReference type="Pfam" id="PF06276"/>
    </source>
</evidence>
<feature type="domain" description="Aerobactin siderophore biosynthesis IucA/IucC-like C-terminal" evidence="4">
    <location>
        <begin position="430"/>
        <end position="590"/>
    </location>
</feature>
<evidence type="ECO:0000256" key="2">
    <source>
        <dbReference type="SAM" id="MobiDB-lite"/>
    </source>
</evidence>
<protein>
    <submittedName>
        <fullName evidence="5">IucA/IucC family protein</fullName>
    </submittedName>
</protein>
<sequence>MQNARHTTETEYGLDGIDTLDDVLTEDRWNDMGRELLAKILQEFTYEDVIEPEPVGDDRSSDGSGGEWTAYEIDLEGTRYRFDAVERFWDSISVRADSIERDAGDGFESVDDPLQFVVDLEPTIEMDSITAGHLVREYTNTLLADAHIDSADAERSVLDMSYGEIEGEMTGHPWLTFNKGRVGWGYDDYRDYAPERAEPIRLSWCAVSREAAEFVSVEGLEHEALLESELGSHYGRFRAELEGRGLEPDDYRFVPIHDWQWENAIVPLFGKQLATDEIVPLGTGPDEYLPMQSVRTFVNADEPAKHNVKLPMMISNTLVWRGLPGERTEAAPLVTEYVKDVRDSDPFLRDECEVVLPGEIAGVNFDHPTFDALEAPPYQYNELLGCVWRESVTDLIDDGERAMTLSSLLHVEDGDPVISKLVERSDLALSEWLDELLATMLPPLLHYLYRYGTAFSPHGENTILVLEDDRPSRLAVKDFVDDVNVAEAPLEELQGLPDDLEDVLLSVPPEELRLFVVYGLFVGVYRYLADLLVRHHDYSEERFWGQVRTAIEDYQAQFPALEERFELFDLLEPTVPKLTLNRNRMIDIGYGDRPERPHAIEHGTVPNPLSEVEPER</sequence>
<comment type="caution">
    <text evidence="5">The sequence shown here is derived from an EMBL/GenBank/DDBJ whole genome shotgun (WGS) entry which is preliminary data.</text>
</comment>
<feature type="region of interest" description="Disordered" evidence="2">
    <location>
        <begin position="594"/>
        <end position="616"/>
    </location>
</feature>
<evidence type="ECO:0000256" key="1">
    <source>
        <dbReference type="ARBA" id="ARBA00004924"/>
    </source>
</evidence>
<evidence type="ECO:0000313" key="5">
    <source>
        <dbReference type="EMBL" id="MFC6767141.1"/>
    </source>
</evidence>
<dbReference type="GO" id="GO:0016881">
    <property type="term" value="F:acid-amino acid ligase activity"/>
    <property type="evidence" value="ECO:0007669"/>
    <property type="project" value="UniProtKB-ARBA"/>
</dbReference>
<dbReference type="EMBL" id="JBHSWV010000335">
    <property type="protein sequence ID" value="MFC6767141.1"/>
    <property type="molecule type" value="Genomic_DNA"/>
</dbReference>
<dbReference type="InterPro" id="IPR007310">
    <property type="entry name" value="Aerobactin_biosyn_IucA/IucC_N"/>
</dbReference>
<dbReference type="InterPro" id="IPR022770">
    <property type="entry name" value="IucA/IucC-like_C"/>
</dbReference>
<evidence type="ECO:0000313" key="6">
    <source>
        <dbReference type="Proteomes" id="UP001596383"/>
    </source>
</evidence>
<reference evidence="5 6" key="1">
    <citation type="journal article" date="2019" name="Int. J. Syst. Evol. Microbiol.">
        <title>The Global Catalogue of Microorganisms (GCM) 10K type strain sequencing project: providing services to taxonomists for standard genome sequencing and annotation.</title>
        <authorList>
            <consortium name="The Broad Institute Genomics Platform"/>
            <consortium name="The Broad Institute Genome Sequencing Center for Infectious Disease"/>
            <person name="Wu L."/>
            <person name="Ma J."/>
        </authorList>
    </citation>
    <scope>NUCLEOTIDE SEQUENCE [LARGE SCALE GENOMIC DNA]</scope>
    <source>
        <strain evidence="5 6">LMG 29247</strain>
    </source>
</reference>
<name>A0ABD5SV87_9EURY</name>
<dbReference type="Gene3D" id="1.10.510.40">
    <property type="match status" value="1"/>
</dbReference>
<dbReference type="PANTHER" id="PTHR34384">
    <property type="entry name" value="L-2,3-DIAMINOPROPANOATE--CITRATE LIGASE"/>
    <property type="match status" value="1"/>
</dbReference>
<proteinExistence type="predicted"/>
<dbReference type="Pfam" id="PF04183">
    <property type="entry name" value="IucA_IucC"/>
    <property type="match status" value="1"/>
</dbReference>
<dbReference type="RefSeq" id="WP_273740065.1">
    <property type="nucleotide sequence ID" value="NZ_JAQIVI010000335.1"/>
</dbReference>
<dbReference type="Pfam" id="PF06276">
    <property type="entry name" value="FhuF"/>
    <property type="match status" value="1"/>
</dbReference>
<feature type="domain" description="Aerobactin siderophore biosynthesis IucA/IucC N-terminal" evidence="3">
    <location>
        <begin position="162"/>
        <end position="410"/>
    </location>
</feature>
<organism evidence="5 6">
    <name type="scientific">Natrinema soli</name>
    <dbReference type="NCBI Taxonomy" id="1930624"/>
    <lineage>
        <taxon>Archaea</taxon>
        <taxon>Methanobacteriati</taxon>
        <taxon>Methanobacteriota</taxon>
        <taxon>Stenosarchaea group</taxon>
        <taxon>Halobacteria</taxon>
        <taxon>Halobacteriales</taxon>
        <taxon>Natrialbaceae</taxon>
        <taxon>Natrinema</taxon>
    </lineage>
</organism>
<dbReference type="Gene3D" id="6.10.250.3370">
    <property type="match status" value="1"/>
</dbReference>
<dbReference type="PANTHER" id="PTHR34384:SF6">
    <property type="entry name" value="STAPHYLOFERRIN B SYNTHASE"/>
    <property type="match status" value="1"/>
</dbReference>
<dbReference type="InterPro" id="IPR037455">
    <property type="entry name" value="LucA/IucC-like"/>
</dbReference>